<keyword evidence="19" id="KW-1185">Reference proteome</keyword>
<dbReference type="InterPro" id="IPR000531">
    <property type="entry name" value="Beta-barrel_TonB"/>
</dbReference>
<protein>
    <submittedName>
        <fullName evidence="18">TonB-dependent receptor</fullName>
    </submittedName>
</protein>
<keyword evidence="7" id="KW-0408">Iron</keyword>
<dbReference type="Gene3D" id="2.40.170.20">
    <property type="entry name" value="TonB-dependent receptor, beta-barrel domain"/>
    <property type="match status" value="1"/>
</dbReference>
<keyword evidence="4" id="KW-0410">Iron transport</keyword>
<evidence type="ECO:0000256" key="4">
    <source>
        <dbReference type="ARBA" id="ARBA00022496"/>
    </source>
</evidence>
<keyword evidence="18" id="KW-0675">Receptor</keyword>
<name>A0ABY7TXF7_9SPHN</name>
<feature type="compositionally biased region" description="Polar residues" evidence="14">
    <location>
        <begin position="48"/>
        <end position="65"/>
    </location>
</feature>
<comment type="similarity">
    <text evidence="12 13">Belongs to the TonB-dependent receptor family.</text>
</comment>
<evidence type="ECO:0000256" key="15">
    <source>
        <dbReference type="SAM" id="SignalP"/>
    </source>
</evidence>
<feature type="signal peptide" evidence="15">
    <location>
        <begin position="1"/>
        <end position="29"/>
    </location>
</feature>
<evidence type="ECO:0000256" key="12">
    <source>
        <dbReference type="PROSITE-ProRule" id="PRU01360"/>
    </source>
</evidence>
<evidence type="ECO:0000256" key="10">
    <source>
        <dbReference type="ARBA" id="ARBA00023136"/>
    </source>
</evidence>
<evidence type="ECO:0000256" key="14">
    <source>
        <dbReference type="SAM" id="MobiDB-lite"/>
    </source>
</evidence>
<evidence type="ECO:0000313" key="18">
    <source>
        <dbReference type="EMBL" id="WCT77956.1"/>
    </source>
</evidence>
<dbReference type="InterPro" id="IPR036942">
    <property type="entry name" value="Beta-barrel_TonB_sf"/>
</dbReference>
<gene>
    <name evidence="18" type="ORF">PQ457_02990</name>
</gene>
<feature type="chain" id="PRO_5046408444" evidence="15">
    <location>
        <begin position="30"/>
        <end position="827"/>
    </location>
</feature>
<evidence type="ECO:0000256" key="11">
    <source>
        <dbReference type="ARBA" id="ARBA00023237"/>
    </source>
</evidence>
<evidence type="ECO:0000256" key="7">
    <source>
        <dbReference type="ARBA" id="ARBA00023004"/>
    </source>
</evidence>
<keyword evidence="10 12" id="KW-0472">Membrane</keyword>
<dbReference type="Gene3D" id="2.170.130.10">
    <property type="entry name" value="TonB-dependent receptor, plug domain"/>
    <property type="match status" value="1"/>
</dbReference>
<evidence type="ECO:0000313" key="19">
    <source>
        <dbReference type="Proteomes" id="UP001218231"/>
    </source>
</evidence>
<comment type="subcellular location">
    <subcellularLocation>
        <location evidence="1 12">Cell outer membrane</location>
        <topology evidence="1 12">Multi-pass membrane protein</topology>
    </subcellularLocation>
</comment>
<dbReference type="Proteomes" id="UP001218231">
    <property type="component" value="Chromosome"/>
</dbReference>
<proteinExistence type="inferred from homology"/>
<evidence type="ECO:0000256" key="1">
    <source>
        <dbReference type="ARBA" id="ARBA00004571"/>
    </source>
</evidence>
<evidence type="ECO:0000256" key="6">
    <source>
        <dbReference type="ARBA" id="ARBA00022729"/>
    </source>
</evidence>
<evidence type="ECO:0000256" key="9">
    <source>
        <dbReference type="ARBA" id="ARBA00023077"/>
    </source>
</evidence>
<evidence type="ECO:0000256" key="13">
    <source>
        <dbReference type="RuleBase" id="RU003357"/>
    </source>
</evidence>
<dbReference type="InterPro" id="IPR039426">
    <property type="entry name" value="TonB-dep_rcpt-like"/>
</dbReference>
<evidence type="ECO:0000256" key="2">
    <source>
        <dbReference type="ARBA" id="ARBA00022448"/>
    </source>
</evidence>
<feature type="domain" description="TonB-dependent receptor plug" evidence="17">
    <location>
        <begin position="87"/>
        <end position="195"/>
    </location>
</feature>
<feature type="region of interest" description="Disordered" evidence="14">
    <location>
        <begin position="39"/>
        <end position="65"/>
    </location>
</feature>
<dbReference type="InterPro" id="IPR037066">
    <property type="entry name" value="Plug_dom_sf"/>
</dbReference>
<evidence type="ECO:0000259" key="16">
    <source>
        <dbReference type="Pfam" id="PF00593"/>
    </source>
</evidence>
<dbReference type="Pfam" id="PF07715">
    <property type="entry name" value="Plug"/>
    <property type="match status" value="1"/>
</dbReference>
<accession>A0ABY7TXF7</accession>
<keyword evidence="9 13" id="KW-0798">TonB box</keyword>
<dbReference type="RefSeq" id="WP_273618306.1">
    <property type="nucleotide sequence ID" value="NZ_CP117417.1"/>
</dbReference>
<organism evidence="18 19">
    <name type="scientific">Novosphingobium humi</name>
    <dbReference type="NCBI Taxonomy" id="2282397"/>
    <lineage>
        <taxon>Bacteria</taxon>
        <taxon>Pseudomonadati</taxon>
        <taxon>Pseudomonadota</taxon>
        <taxon>Alphaproteobacteria</taxon>
        <taxon>Sphingomonadales</taxon>
        <taxon>Sphingomonadaceae</taxon>
        <taxon>Novosphingobium</taxon>
    </lineage>
</organism>
<dbReference type="InterPro" id="IPR012910">
    <property type="entry name" value="Plug_dom"/>
</dbReference>
<evidence type="ECO:0000259" key="17">
    <source>
        <dbReference type="Pfam" id="PF07715"/>
    </source>
</evidence>
<keyword evidence="8" id="KW-0406">Ion transport</keyword>
<dbReference type="Pfam" id="PF00593">
    <property type="entry name" value="TonB_dep_Rec_b-barrel"/>
    <property type="match status" value="1"/>
</dbReference>
<sequence length="827" mass="89207">MSKHSIQTLLATSTALAVCLIANIGCAMAAETPTADAPAAATGAADDQSTSANQAGQANDRQSLTTSDIIVTGSRTAEAAPLTASLTTTQPQSAISREFIDNANAASDFFELIALTPGVSISGTGNGQGFSETKATIRGFKDGEYNVTYDSIPFADTNDPTHHSTSFFPATTIETIVVDRGPGNASQLGQATYGGNLNMYSRAVSDKRGVMGEALLGNWNSFIGRAEIQTGKIDKWNGAKFTLSGQYLKSDGALTYSPVMSKNLFFKGVIPIGTSSKLTILSTWNRNYYYQSDVLKGTSCGVPTTGLVSGSATLKAENCAPTSNIGMYGLNYGLSNDPTRQDYWKYNRTDKTTDFSYLRLQSDLSEHLSLDNRVYMYGYTNNTMSGNTGSTIVTGYNTSAVPYTKNTITGIPGYNKLNKYRVLGYIGQADYTFGFGKAKVGGWFEHSNSWRHTWDFDWNTGAPNYDQKANLGTAATAGYPSVNLANIKYEQNSSWDQFQLFGELELRPVSNLAITPGIKYVHFKRGVNAMVNADSYRSPANTTATWTKALPFGTINWQPKTNWSFYGQYAQGMYVPDLSSFYTPSYDAATAAQSTSAAAAVKPQTSTNYQVGTVWHGRKVSVDLDGYIINVNNKIASATDTTAFSGTLVNIGTVHYKGFEGQIAYMPIEGLTLFGNGSYNYAHSGTTNAQIAKAPFSTAAAGFIYKHKGLRVSFSQKFTGPQYATELFTVKQSVNGVPTSVTQFTTTDGIRLYRISPYSTGEFAISQDIGEHFRIGATVSNVFNSRAITAVANGGTTVVGGQTYYAGADQFSFLPPRSFMVDVRVKY</sequence>
<feature type="domain" description="TonB-dependent receptor-like beta-barrel" evidence="16">
    <location>
        <begin position="330"/>
        <end position="782"/>
    </location>
</feature>
<dbReference type="PROSITE" id="PS52016">
    <property type="entry name" value="TONB_DEPENDENT_REC_3"/>
    <property type="match status" value="1"/>
</dbReference>
<dbReference type="EMBL" id="CP117417">
    <property type="protein sequence ID" value="WCT77956.1"/>
    <property type="molecule type" value="Genomic_DNA"/>
</dbReference>
<dbReference type="PANTHER" id="PTHR32552">
    <property type="entry name" value="FERRICHROME IRON RECEPTOR-RELATED"/>
    <property type="match status" value="1"/>
</dbReference>
<dbReference type="PANTHER" id="PTHR32552:SF68">
    <property type="entry name" value="FERRICHROME OUTER MEMBRANE TRANSPORTER_PHAGE RECEPTOR"/>
    <property type="match status" value="1"/>
</dbReference>
<keyword evidence="5 12" id="KW-0812">Transmembrane</keyword>
<evidence type="ECO:0000256" key="8">
    <source>
        <dbReference type="ARBA" id="ARBA00023065"/>
    </source>
</evidence>
<evidence type="ECO:0000256" key="3">
    <source>
        <dbReference type="ARBA" id="ARBA00022452"/>
    </source>
</evidence>
<dbReference type="SUPFAM" id="SSF56935">
    <property type="entry name" value="Porins"/>
    <property type="match status" value="1"/>
</dbReference>
<keyword evidence="11 12" id="KW-0998">Cell outer membrane</keyword>
<keyword evidence="6 15" id="KW-0732">Signal</keyword>
<reference evidence="18 19" key="1">
    <citation type="submission" date="2023-02" db="EMBL/GenBank/DDBJ databases">
        <title>Genome sequence of Novosphingobium humi KACC 19094.</title>
        <authorList>
            <person name="Kim S."/>
            <person name="Heo J."/>
            <person name="Kwon S.-W."/>
        </authorList>
    </citation>
    <scope>NUCLEOTIDE SEQUENCE [LARGE SCALE GENOMIC DNA]</scope>
    <source>
        <strain evidence="18 19">KACC 19094</strain>
    </source>
</reference>
<keyword evidence="2 12" id="KW-0813">Transport</keyword>
<keyword evidence="3 12" id="KW-1134">Transmembrane beta strand</keyword>
<evidence type="ECO:0000256" key="5">
    <source>
        <dbReference type="ARBA" id="ARBA00022692"/>
    </source>
</evidence>